<evidence type="ECO:0000313" key="7">
    <source>
        <dbReference type="Proteomes" id="UP001525968"/>
    </source>
</evidence>
<evidence type="ECO:0000313" key="6">
    <source>
        <dbReference type="EMBL" id="MCT9812508.1"/>
    </source>
</evidence>
<proteinExistence type="inferred from homology"/>
<dbReference type="PANTHER" id="PTHR30537:SF5">
    <property type="entry name" value="HTH-TYPE TRANSCRIPTIONAL ACTIVATOR TTDR-RELATED"/>
    <property type="match status" value="1"/>
</dbReference>
<dbReference type="Proteomes" id="UP001525968">
    <property type="component" value="Unassembled WGS sequence"/>
</dbReference>
<dbReference type="EMBL" id="JAODYH010000008">
    <property type="protein sequence ID" value="MCT9812508.1"/>
    <property type="molecule type" value="Genomic_DNA"/>
</dbReference>
<feature type="domain" description="HTH lysR-type" evidence="5">
    <location>
        <begin position="1"/>
        <end position="58"/>
    </location>
</feature>
<dbReference type="InterPro" id="IPR058163">
    <property type="entry name" value="LysR-type_TF_proteobact-type"/>
</dbReference>
<dbReference type="SUPFAM" id="SSF53850">
    <property type="entry name" value="Periplasmic binding protein-like II"/>
    <property type="match status" value="1"/>
</dbReference>
<dbReference type="Pfam" id="PF00126">
    <property type="entry name" value="HTH_1"/>
    <property type="match status" value="1"/>
</dbReference>
<dbReference type="PANTHER" id="PTHR30537">
    <property type="entry name" value="HTH-TYPE TRANSCRIPTIONAL REGULATOR"/>
    <property type="match status" value="1"/>
</dbReference>
<keyword evidence="4" id="KW-0804">Transcription</keyword>
<dbReference type="InterPro" id="IPR005119">
    <property type="entry name" value="LysR_subst-bd"/>
</dbReference>
<evidence type="ECO:0000259" key="5">
    <source>
        <dbReference type="PROSITE" id="PS50931"/>
    </source>
</evidence>
<dbReference type="InterPro" id="IPR000847">
    <property type="entry name" value="LysR_HTH_N"/>
</dbReference>
<sequence>MNLANLSLLVDIIEAGNLSKAAVRLGVSRANVSQRLNQFERELDQQLLRRTTRQIEPTELGWKLYEHGRAIRQELLAATESVSSLGQSLQGTVRLSVPSGYGQLTMSSWLTEFMQRYSGVTLEVVFDNDIEDLLEGKVDFAMRVMTEPPPHLVARNMGPVHYVACAAPALAQAGGMPSSLAQLHRVPLITSNLTGQKLRLAGHHVGSSAQLRIEPRLMSANFYFLRDAVLQGLGVGIVPDYMVREPLQRGELVRLPFEPGSLDFLSTNKYLLYMPTRYQTKAIATLIDFLLGKAQEQGALPDGPR</sequence>
<dbReference type="PROSITE" id="PS50931">
    <property type="entry name" value="HTH_LYSR"/>
    <property type="match status" value="1"/>
</dbReference>
<gene>
    <name evidence="6" type="ORF">N0K08_17880</name>
</gene>
<dbReference type="Gene3D" id="3.40.190.290">
    <property type="match status" value="1"/>
</dbReference>
<dbReference type="SUPFAM" id="SSF46785">
    <property type="entry name" value="Winged helix' DNA-binding domain"/>
    <property type="match status" value="1"/>
</dbReference>
<keyword evidence="7" id="KW-1185">Reference proteome</keyword>
<evidence type="ECO:0000256" key="2">
    <source>
        <dbReference type="ARBA" id="ARBA00023015"/>
    </source>
</evidence>
<accession>A0ABT2PQK4</accession>
<organism evidence="6 7">
    <name type="scientific">Acidovorax bellezanensis</name>
    <dbReference type="NCBI Taxonomy" id="2976702"/>
    <lineage>
        <taxon>Bacteria</taxon>
        <taxon>Pseudomonadati</taxon>
        <taxon>Pseudomonadota</taxon>
        <taxon>Betaproteobacteria</taxon>
        <taxon>Burkholderiales</taxon>
        <taxon>Comamonadaceae</taxon>
        <taxon>Acidovorax</taxon>
    </lineage>
</organism>
<dbReference type="InterPro" id="IPR036388">
    <property type="entry name" value="WH-like_DNA-bd_sf"/>
</dbReference>
<dbReference type="Gene3D" id="1.10.10.10">
    <property type="entry name" value="Winged helix-like DNA-binding domain superfamily/Winged helix DNA-binding domain"/>
    <property type="match status" value="1"/>
</dbReference>
<dbReference type="CDD" id="cd08422">
    <property type="entry name" value="PBP2_CrgA_like"/>
    <property type="match status" value="1"/>
</dbReference>
<name>A0ABT2PQK4_9BURK</name>
<dbReference type="RefSeq" id="WP_261501754.1">
    <property type="nucleotide sequence ID" value="NZ_JAODYH010000008.1"/>
</dbReference>
<evidence type="ECO:0000256" key="3">
    <source>
        <dbReference type="ARBA" id="ARBA00023125"/>
    </source>
</evidence>
<dbReference type="InterPro" id="IPR036390">
    <property type="entry name" value="WH_DNA-bd_sf"/>
</dbReference>
<keyword evidence="2" id="KW-0805">Transcription regulation</keyword>
<protein>
    <submittedName>
        <fullName evidence="6">LysR family transcriptional regulator</fullName>
    </submittedName>
</protein>
<dbReference type="Pfam" id="PF03466">
    <property type="entry name" value="LysR_substrate"/>
    <property type="match status" value="1"/>
</dbReference>
<comment type="caution">
    <text evidence="6">The sequence shown here is derived from an EMBL/GenBank/DDBJ whole genome shotgun (WGS) entry which is preliminary data.</text>
</comment>
<evidence type="ECO:0000256" key="1">
    <source>
        <dbReference type="ARBA" id="ARBA00009437"/>
    </source>
</evidence>
<keyword evidence="3" id="KW-0238">DNA-binding</keyword>
<comment type="similarity">
    <text evidence="1">Belongs to the LysR transcriptional regulatory family.</text>
</comment>
<evidence type="ECO:0000256" key="4">
    <source>
        <dbReference type="ARBA" id="ARBA00023163"/>
    </source>
</evidence>
<reference evidence="6 7" key="1">
    <citation type="submission" date="2022-09" db="EMBL/GenBank/DDBJ databases">
        <title>Draft genome of isolate Be4.</title>
        <authorList>
            <person name="Sanchez-Castro I."/>
            <person name="Martinez-Rodriguez P."/>
            <person name="Descostes M."/>
            <person name="Merroun M."/>
        </authorList>
    </citation>
    <scope>NUCLEOTIDE SEQUENCE [LARGE SCALE GENOMIC DNA]</scope>
    <source>
        <strain evidence="6 7">Be4</strain>
    </source>
</reference>